<dbReference type="PANTHER" id="PTHR47592:SF27">
    <property type="entry name" value="OS08G0421700 PROTEIN"/>
    <property type="match status" value="1"/>
</dbReference>
<evidence type="ECO:0008006" key="3">
    <source>
        <dbReference type="Google" id="ProtNLM"/>
    </source>
</evidence>
<organism evidence="1 2">
    <name type="scientific">Lithocarpus litseifolius</name>
    <dbReference type="NCBI Taxonomy" id="425828"/>
    <lineage>
        <taxon>Eukaryota</taxon>
        <taxon>Viridiplantae</taxon>
        <taxon>Streptophyta</taxon>
        <taxon>Embryophyta</taxon>
        <taxon>Tracheophyta</taxon>
        <taxon>Spermatophyta</taxon>
        <taxon>Magnoliopsida</taxon>
        <taxon>eudicotyledons</taxon>
        <taxon>Gunneridae</taxon>
        <taxon>Pentapetalae</taxon>
        <taxon>rosids</taxon>
        <taxon>fabids</taxon>
        <taxon>Fagales</taxon>
        <taxon>Fagaceae</taxon>
        <taxon>Lithocarpus</taxon>
    </lineage>
</organism>
<evidence type="ECO:0000313" key="1">
    <source>
        <dbReference type="EMBL" id="KAL0011183.1"/>
    </source>
</evidence>
<accession>A0AAW2DNN0</accession>
<dbReference type="PANTHER" id="PTHR47592">
    <property type="entry name" value="PBF68 PROTEIN"/>
    <property type="match status" value="1"/>
</dbReference>
<proteinExistence type="predicted"/>
<gene>
    <name evidence="1" type="ORF">SO802_006291</name>
</gene>
<dbReference type="EMBL" id="JAZDWU010000002">
    <property type="protein sequence ID" value="KAL0011183.1"/>
    <property type="molecule type" value="Genomic_DNA"/>
</dbReference>
<sequence length="235" mass="27114">MTKDELYDHQEKIDKYEQDEYKCLHYLLNCFANHFYDYYNTTYNSAKKIWKTLQSKYDTEEAGAKKYAASRFFCYQMVVSKSIVEQVQNFQMIVAEVRSESIKIEDNLIVSSIIDKLPPSWKEFQKSMCHKQKETSLESLITCIRVEEKARGQDALITQEGNGHSTTKKHGSVPQANVTEEPLVVMITDIYMIQYVEGWWADSGANRQFKSETTTDFGVEIVVSLSEGSMQSIPS</sequence>
<name>A0AAW2DNN0_9ROSI</name>
<protein>
    <recommendedName>
        <fullName evidence="3">UBN2_2 domain-containing protein</fullName>
    </recommendedName>
</protein>
<dbReference type="Pfam" id="PF14223">
    <property type="entry name" value="Retrotran_gag_2"/>
    <property type="match status" value="1"/>
</dbReference>
<comment type="caution">
    <text evidence="1">The sequence shown here is derived from an EMBL/GenBank/DDBJ whole genome shotgun (WGS) entry which is preliminary data.</text>
</comment>
<dbReference type="Proteomes" id="UP001459277">
    <property type="component" value="Unassembled WGS sequence"/>
</dbReference>
<evidence type="ECO:0000313" key="2">
    <source>
        <dbReference type="Proteomes" id="UP001459277"/>
    </source>
</evidence>
<dbReference type="AlphaFoldDB" id="A0AAW2DNN0"/>
<keyword evidence="2" id="KW-1185">Reference proteome</keyword>
<reference evidence="1 2" key="1">
    <citation type="submission" date="2024-01" db="EMBL/GenBank/DDBJ databases">
        <title>A telomere-to-telomere, gap-free genome of sweet tea (Lithocarpus litseifolius).</title>
        <authorList>
            <person name="Zhou J."/>
        </authorList>
    </citation>
    <scope>NUCLEOTIDE SEQUENCE [LARGE SCALE GENOMIC DNA]</scope>
    <source>
        <strain evidence="1">Zhou-2022a</strain>
        <tissue evidence="1">Leaf</tissue>
    </source>
</reference>